<dbReference type="Proteomes" id="UP000198635">
    <property type="component" value="Unassembled WGS sequence"/>
</dbReference>
<reference evidence="3" key="1">
    <citation type="submission" date="2016-10" db="EMBL/GenBank/DDBJ databases">
        <authorList>
            <person name="Varghese N."/>
            <person name="Submissions S."/>
        </authorList>
    </citation>
    <scope>NUCLEOTIDE SEQUENCE [LARGE SCALE GENOMIC DNA]</scope>
    <source>
        <strain evidence="3">DSM 5918</strain>
    </source>
</reference>
<dbReference type="GO" id="GO:0055085">
    <property type="term" value="P:transmembrane transport"/>
    <property type="evidence" value="ECO:0007669"/>
    <property type="project" value="InterPro"/>
</dbReference>
<name>A0A1I3RN53_9BACT</name>
<evidence type="ECO:0000313" key="2">
    <source>
        <dbReference type="EMBL" id="SFJ46731.1"/>
    </source>
</evidence>
<sequence length="175" mass="19130">MIRRPVLAASIAFSLFAHFLLIHMSGPSASVRDANQILVPADFDVAALSSVDPLGLGRTVEQAAGHDNEEKNNPDKRRQALRQYVACVREAIEQRKFQPRRQGLENLIGNARYSVTIAPDGSFNEIRLVRTSGDALLDRTAQLGILAASGVVKRPKIIGNAPLHLSVTVKYQHSL</sequence>
<dbReference type="Gene3D" id="3.30.1150.10">
    <property type="match status" value="1"/>
</dbReference>
<dbReference type="SUPFAM" id="SSF74653">
    <property type="entry name" value="TolA/TonB C-terminal domain"/>
    <property type="match status" value="1"/>
</dbReference>
<organism evidence="2 3">
    <name type="scientific">Desulfomicrobium apsheronum</name>
    <dbReference type="NCBI Taxonomy" id="52560"/>
    <lineage>
        <taxon>Bacteria</taxon>
        <taxon>Pseudomonadati</taxon>
        <taxon>Thermodesulfobacteriota</taxon>
        <taxon>Desulfovibrionia</taxon>
        <taxon>Desulfovibrionales</taxon>
        <taxon>Desulfomicrobiaceae</taxon>
        <taxon>Desulfomicrobium</taxon>
    </lineage>
</organism>
<evidence type="ECO:0000313" key="3">
    <source>
        <dbReference type="Proteomes" id="UP000198635"/>
    </source>
</evidence>
<dbReference type="InterPro" id="IPR037682">
    <property type="entry name" value="TonB_C"/>
</dbReference>
<evidence type="ECO:0000259" key="1">
    <source>
        <dbReference type="PROSITE" id="PS52015"/>
    </source>
</evidence>
<dbReference type="STRING" id="52560.SAMN04488082_103210"/>
<proteinExistence type="predicted"/>
<keyword evidence="3" id="KW-1185">Reference proteome</keyword>
<dbReference type="AlphaFoldDB" id="A0A1I3RN53"/>
<dbReference type="Pfam" id="PF13103">
    <property type="entry name" value="TonB_2"/>
    <property type="match status" value="1"/>
</dbReference>
<feature type="domain" description="TonB C-terminal" evidence="1">
    <location>
        <begin position="83"/>
        <end position="175"/>
    </location>
</feature>
<accession>A0A1I3RN53</accession>
<dbReference type="RefSeq" id="WP_092373056.1">
    <property type="nucleotide sequence ID" value="NZ_FORX01000003.1"/>
</dbReference>
<protein>
    <submittedName>
        <fullName evidence="2">Protein TonB</fullName>
    </submittedName>
</protein>
<dbReference type="PROSITE" id="PS52015">
    <property type="entry name" value="TONB_CTD"/>
    <property type="match status" value="1"/>
</dbReference>
<dbReference type="EMBL" id="FORX01000003">
    <property type="protein sequence ID" value="SFJ46731.1"/>
    <property type="molecule type" value="Genomic_DNA"/>
</dbReference>
<gene>
    <name evidence="2" type="ORF">SAMN04488082_103210</name>
</gene>
<dbReference type="OrthoDB" id="5459717at2"/>